<evidence type="ECO:0000313" key="2">
    <source>
        <dbReference type="EMBL" id="SHJ93824.1"/>
    </source>
</evidence>
<evidence type="ECO:0000313" key="4">
    <source>
        <dbReference type="Proteomes" id="UP001264340"/>
    </source>
</evidence>
<reference evidence="2 3" key="1">
    <citation type="submission" date="2016-11" db="EMBL/GenBank/DDBJ databases">
        <authorList>
            <person name="Jaros S."/>
            <person name="Januszkiewicz K."/>
            <person name="Wedrychowicz H."/>
        </authorList>
    </citation>
    <scope>NUCLEOTIDE SEQUENCE [LARGE SCALE GENOMIC DNA]</scope>
    <source>
        <strain evidence="2 3">LMG 20594</strain>
    </source>
</reference>
<gene>
    <name evidence="1" type="ORF">J2804_003689</name>
    <name evidence="2" type="ORF">SAMN05192548_101016</name>
</gene>
<name>A0A1M6NDY8_9BURK</name>
<dbReference type="KEGG" id="pts:CUJ90_22425"/>
<evidence type="ECO:0000313" key="3">
    <source>
        <dbReference type="Proteomes" id="UP000184395"/>
    </source>
</evidence>
<dbReference type="OrthoDB" id="9006962at2"/>
<keyword evidence="4" id="KW-1185">Reference proteome</keyword>
<organism evidence="2 3">
    <name type="scientific">Paraburkholderia terricola</name>
    <dbReference type="NCBI Taxonomy" id="169427"/>
    <lineage>
        <taxon>Bacteria</taxon>
        <taxon>Pseudomonadati</taxon>
        <taxon>Pseudomonadota</taxon>
        <taxon>Betaproteobacteria</taxon>
        <taxon>Burkholderiales</taxon>
        <taxon>Burkholderiaceae</taxon>
        <taxon>Paraburkholderia</taxon>
    </lineage>
</organism>
<proteinExistence type="predicted"/>
<dbReference type="EMBL" id="FRAB01000010">
    <property type="protein sequence ID" value="SHJ93824.1"/>
    <property type="molecule type" value="Genomic_DNA"/>
</dbReference>
<dbReference type="RefSeq" id="WP_073428673.1">
    <property type="nucleotide sequence ID" value="NZ_CADFGY010000008.1"/>
</dbReference>
<dbReference type="GeneID" id="301980889"/>
<reference evidence="1 4" key="2">
    <citation type="submission" date="2023-07" db="EMBL/GenBank/DDBJ databases">
        <title>Sorghum-associated microbial communities from plants grown in Nebraska, USA.</title>
        <authorList>
            <person name="Schachtman D."/>
        </authorList>
    </citation>
    <scope>NUCLEOTIDE SEQUENCE [LARGE SCALE GENOMIC DNA]</scope>
    <source>
        <strain evidence="1 4">DS1316</strain>
    </source>
</reference>
<dbReference type="Proteomes" id="UP000184395">
    <property type="component" value="Unassembled WGS sequence"/>
</dbReference>
<protein>
    <submittedName>
        <fullName evidence="2">Uncharacterized protein</fullName>
    </submittedName>
</protein>
<dbReference type="Proteomes" id="UP001264340">
    <property type="component" value="Unassembled WGS sequence"/>
</dbReference>
<dbReference type="EMBL" id="JAVDRP010000006">
    <property type="protein sequence ID" value="MDR6410267.1"/>
    <property type="molecule type" value="Genomic_DNA"/>
</dbReference>
<accession>A0A1M6NDY8</accession>
<evidence type="ECO:0000313" key="1">
    <source>
        <dbReference type="EMBL" id="MDR6410267.1"/>
    </source>
</evidence>
<dbReference type="AlphaFoldDB" id="A0A1M6NDY8"/>
<sequence>MTGHPADHDDAVAQVNSACLRLFDTWCESRSVIPLGYLLHCWPLPDNQPASLRRLADGLRELSRAHPGALDGRIWPIFCELALCIDEILPNPSLRMPNMLH</sequence>
<dbReference type="STRING" id="169427.SAMN05192548_101016"/>